<gene>
    <name evidence="1" type="ORF">DAEQUDRAFT_731382</name>
</gene>
<organism evidence="1 2">
    <name type="scientific">Daedalea quercina L-15889</name>
    <dbReference type="NCBI Taxonomy" id="1314783"/>
    <lineage>
        <taxon>Eukaryota</taxon>
        <taxon>Fungi</taxon>
        <taxon>Dikarya</taxon>
        <taxon>Basidiomycota</taxon>
        <taxon>Agaricomycotina</taxon>
        <taxon>Agaricomycetes</taxon>
        <taxon>Polyporales</taxon>
        <taxon>Fomitopsis</taxon>
    </lineage>
</organism>
<protein>
    <submittedName>
        <fullName evidence="1">Uncharacterized protein</fullName>
    </submittedName>
</protein>
<evidence type="ECO:0000313" key="1">
    <source>
        <dbReference type="EMBL" id="KZT65448.1"/>
    </source>
</evidence>
<keyword evidence="2" id="KW-1185">Reference proteome</keyword>
<dbReference type="Proteomes" id="UP000076727">
    <property type="component" value="Unassembled WGS sequence"/>
</dbReference>
<dbReference type="EMBL" id="KV429105">
    <property type="protein sequence ID" value="KZT65448.1"/>
    <property type="molecule type" value="Genomic_DNA"/>
</dbReference>
<accession>A0A165MB05</accession>
<proteinExistence type="predicted"/>
<name>A0A165MB05_9APHY</name>
<dbReference type="AlphaFoldDB" id="A0A165MB05"/>
<sequence length="167" mass="18707">MLKPKQCWNDPRENVSVDCRGSVWAGWSSPYIVIRFGEGTYWLFDFRLPFRIFIACMPEHAVTLLGHQPYPLCASRGHVGCDAATSTPLLPRHDIRLSAIGARLERFLSVHGVQSRLVRELCKTISERMWIGNGPVYEGTIYKAGPESVACIAYSYSPLPPPITLSL</sequence>
<evidence type="ECO:0000313" key="2">
    <source>
        <dbReference type="Proteomes" id="UP000076727"/>
    </source>
</evidence>
<reference evidence="1 2" key="1">
    <citation type="journal article" date="2016" name="Mol. Biol. Evol.">
        <title>Comparative Genomics of Early-Diverging Mushroom-Forming Fungi Provides Insights into the Origins of Lignocellulose Decay Capabilities.</title>
        <authorList>
            <person name="Nagy L.G."/>
            <person name="Riley R."/>
            <person name="Tritt A."/>
            <person name="Adam C."/>
            <person name="Daum C."/>
            <person name="Floudas D."/>
            <person name="Sun H."/>
            <person name="Yadav J.S."/>
            <person name="Pangilinan J."/>
            <person name="Larsson K.H."/>
            <person name="Matsuura K."/>
            <person name="Barry K."/>
            <person name="Labutti K."/>
            <person name="Kuo R."/>
            <person name="Ohm R.A."/>
            <person name="Bhattacharya S.S."/>
            <person name="Shirouzu T."/>
            <person name="Yoshinaga Y."/>
            <person name="Martin F.M."/>
            <person name="Grigoriev I.V."/>
            <person name="Hibbett D.S."/>
        </authorList>
    </citation>
    <scope>NUCLEOTIDE SEQUENCE [LARGE SCALE GENOMIC DNA]</scope>
    <source>
        <strain evidence="1 2">L-15889</strain>
    </source>
</reference>